<feature type="transmembrane region" description="Helical" evidence="7">
    <location>
        <begin position="359"/>
        <end position="383"/>
    </location>
</feature>
<evidence type="ECO:0000256" key="1">
    <source>
        <dbReference type="ARBA" id="ARBA00004651"/>
    </source>
</evidence>
<evidence type="ECO:0000256" key="7">
    <source>
        <dbReference type="SAM" id="Phobius"/>
    </source>
</evidence>
<dbReference type="Pfam" id="PF02687">
    <property type="entry name" value="FtsX"/>
    <property type="match status" value="2"/>
</dbReference>
<feature type="transmembrane region" description="Helical" evidence="7">
    <location>
        <begin position="267"/>
        <end position="293"/>
    </location>
</feature>
<evidence type="ECO:0000313" key="10">
    <source>
        <dbReference type="Proteomes" id="UP000199220"/>
    </source>
</evidence>
<sequence>MWKLTLHQMRASAGRLVAAGIAIMLGTAFVAASLLATATMERTTYNSVSSAYADADLVVVDTGGGRSDADLAEIRGLDGVGAVHSMAMLGAEVSAENRSEFVTLGSAAPSPSLEAADLAEGQVPTAAGQVALTGAVAERLQVGLGDEITSSVEYWSEDPEAADGGTSQSETATLEVVGLLNEPDAFLFNRASALLQADQLSELLALAWEGEPAHYEMSLALADGADLETVRADVDGLFGDSVQVRTVQEQAELTTAQLTGNEQIMTVLLLAFATVALAVAALVITNTFQVLIAQRTRTLALLRCVGAAKAQVRRSVLLEAAILGLIASVAGIALGSAIVAVGLTVLANLNLEVPIDAELVITPSVVLAPLLTGLGVTMLAALVPARMATRVAPLAALRPLEGGATRSAGRVRAVLTGLLLVGGFGLLGAAVLIVRTVESESDSTVLIALAIGLLGGIVSLVGLLVGSVFVVPRLIRLVGRLAERSVAGKIAIANSVRNPKRTASTASALLIGVALVTMMSTGAMSARETLTSELDSRFPVDLSVATPDSLSDVQTSAVGEVPGVTDSVLLAQTEVDATDSSGQTSWLTVAAVSEGDLTDVLRDAAAAQPAAGTLVVPGEMAGWQGIDDGQELTLTRGDGDSDGNTSVTVTAQVTTLDGMVALLDPATLAELGEVPAASMMWARVADDANERDVVRTVQSTLTDLSETVDGLQAPEISGAAVERAGYAQVVDTLLAVVVGLLGVSVVIALVGVANTLSLSVIERRRESAMLRALGLTKAQLRGMLAVEGVLIAGAGAVIGAVAGLVYGWAGSSVLLGSLADVPFQVPWRDLALVAGVALVAGLLASVLPARSAVRTSPVAALGVD</sequence>
<evidence type="ECO:0000256" key="2">
    <source>
        <dbReference type="ARBA" id="ARBA00022475"/>
    </source>
</evidence>
<feature type="transmembrane region" description="Helical" evidence="7">
    <location>
        <begin position="506"/>
        <end position="526"/>
    </location>
</feature>
<evidence type="ECO:0000256" key="6">
    <source>
        <dbReference type="ARBA" id="ARBA00038076"/>
    </source>
</evidence>
<comment type="similarity">
    <text evidence="6">Belongs to the ABC-4 integral membrane protein family.</text>
</comment>
<keyword evidence="3 7" id="KW-0812">Transmembrane</keyword>
<reference evidence="10" key="1">
    <citation type="submission" date="2016-10" db="EMBL/GenBank/DDBJ databases">
        <authorList>
            <person name="Varghese N."/>
            <person name="Submissions S."/>
        </authorList>
    </citation>
    <scope>NUCLEOTIDE SEQUENCE [LARGE SCALE GENOMIC DNA]</scope>
    <source>
        <strain evidence="10">DSM 21368</strain>
    </source>
</reference>
<feature type="transmembrane region" description="Helical" evidence="7">
    <location>
        <begin position="733"/>
        <end position="761"/>
    </location>
</feature>
<comment type="subcellular location">
    <subcellularLocation>
        <location evidence="1">Cell membrane</location>
        <topology evidence="1">Multi-pass membrane protein</topology>
    </subcellularLocation>
</comment>
<dbReference type="Proteomes" id="UP000199220">
    <property type="component" value="Unassembled WGS sequence"/>
</dbReference>
<feature type="domain" description="ABC3 transporter permease C-terminal" evidence="8">
    <location>
        <begin position="271"/>
        <end position="391"/>
    </location>
</feature>
<dbReference type="PANTHER" id="PTHR30572:SF4">
    <property type="entry name" value="ABC TRANSPORTER PERMEASE YTRF"/>
    <property type="match status" value="1"/>
</dbReference>
<keyword evidence="5 7" id="KW-0472">Membrane</keyword>
<keyword evidence="10" id="KW-1185">Reference proteome</keyword>
<dbReference type="InterPro" id="IPR003838">
    <property type="entry name" value="ABC3_permease_C"/>
</dbReference>
<feature type="transmembrane region" description="Helical" evidence="7">
    <location>
        <begin position="321"/>
        <end position="347"/>
    </location>
</feature>
<dbReference type="STRING" id="648782.SAMN04488554_0534"/>
<dbReference type="PANTHER" id="PTHR30572">
    <property type="entry name" value="MEMBRANE COMPONENT OF TRANSPORTER-RELATED"/>
    <property type="match status" value="1"/>
</dbReference>
<dbReference type="EMBL" id="FNTX01000001">
    <property type="protein sequence ID" value="SED72508.1"/>
    <property type="molecule type" value="Genomic_DNA"/>
</dbReference>
<feature type="domain" description="ABC3 transporter permease C-terminal" evidence="8">
    <location>
        <begin position="740"/>
        <end position="857"/>
    </location>
</feature>
<feature type="transmembrane region" description="Helical" evidence="7">
    <location>
        <begin position="829"/>
        <end position="847"/>
    </location>
</feature>
<feature type="transmembrane region" description="Helical" evidence="7">
    <location>
        <begin position="446"/>
        <end position="471"/>
    </location>
</feature>
<dbReference type="GO" id="GO:0005886">
    <property type="term" value="C:plasma membrane"/>
    <property type="evidence" value="ECO:0007669"/>
    <property type="project" value="UniProtKB-SubCell"/>
</dbReference>
<evidence type="ECO:0000313" key="9">
    <source>
        <dbReference type="EMBL" id="SED72508.1"/>
    </source>
</evidence>
<dbReference type="AlphaFoldDB" id="A0A1H5D1B6"/>
<feature type="transmembrane region" description="Helical" evidence="7">
    <location>
        <begin position="782"/>
        <end position="809"/>
    </location>
</feature>
<keyword evidence="2" id="KW-1003">Cell membrane</keyword>
<proteinExistence type="inferred from homology"/>
<organism evidence="9 10">
    <name type="scientific">Ruania alba</name>
    <dbReference type="NCBI Taxonomy" id="648782"/>
    <lineage>
        <taxon>Bacteria</taxon>
        <taxon>Bacillati</taxon>
        <taxon>Actinomycetota</taxon>
        <taxon>Actinomycetes</taxon>
        <taxon>Micrococcales</taxon>
        <taxon>Ruaniaceae</taxon>
        <taxon>Ruania</taxon>
    </lineage>
</organism>
<accession>A0A1H5D1B6</accession>
<evidence type="ECO:0000259" key="8">
    <source>
        <dbReference type="Pfam" id="PF02687"/>
    </source>
</evidence>
<feature type="transmembrane region" description="Helical" evidence="7">
    <location>
        <begin position="413"/>
        <end position="434"/>
    </location>
</feature>
<keyword evidence="4 7" id="KW-1133">Transmembrane helix</keyword>
<evidence type="ECO:0000256" key="5">
    <source>
        <dbReference type="ARBA" id="ARBA00023136"/>
    </source>
</evidence>
<dbReference type="InterPro" id="IPR050250">
    <property type="entry name" value="Macrolide_Exporter_MacB"/>
</dbReference>
<name>A0A1H5D1B6_9MICO</name>
<protein>
    <submittedName>
        <fullName evidence="9">Putative ABC transport system permease protein</fullName>
    </submittedName>
</protein>
<gene>
    <name evidence="9" type="ORF">SAMN04488554_0534</name>
</gene>
<evidence type="ECO:0000256" key="4">
    <source>
        <dbReference type="ARBA" id="ARBA00022989"/>
    </source>
</evidence>
<evidence type="ECO:0000256" key="3">
    <source>
        <dbReference type="ARBA" id="ARBA00022692"/>
    </source>
</evidence>
<dbReference type="GO" id="GO:0022857">
    <property type="term" value="F:transmembrane transporter activity"/>
    <property type="evidence" value="ECO:0007669"/>
    <property type="project" value="TreeGrafter"/>
</dbReference>